<dbReference type="AlphaFoldDB" id="A0A7R9EVI4"/>
<feature type="compositionally biased region" description="Basic and acidic residues" evidence="1">
    <location>
        <begin position="31"/>
        <end position="40"/>
    </location>
</feature>
<evidence type="ECO:0000256" key="1">
    <source>
        <dbReference type="SAM" id="MobiDB-lite"/>
    </source>
</evidence>
<gene>
    <name evidence="2" type="ORF">TBIB3V08_LOCUS3333</name>
</gene>
<feature type="compositionally biased region" description="Basic and acidic residues" evidence="1">
    <location>
        <begin position="273"/>
        <end position="282"/>
    </location>
</feature>
<feature type="compositionally biased region" description="Basic and acidic residues" evidence="1">
    <location>
        <begin position="240"/>
        <end position="262"/>
    </location>
</feature>
<protein>
    <submittedName>
        <fullName evidence="2">Uncharacterized protein</fullName>
    </submittedName>
</protein>
<organism evidence="2">
    <name type="scientific">Timema bartmani</name>
    <dbReference type="NCBI Taxonomy" id="61472"/>
    <lineage>
        <taxon>Eukaryota</taxon>
        <taxon>Metazoa</taxon>
        <taxon>Ecdysozoa</taxon>
        <taxon>Arthropoda</taxon>
        <taxon>Hexapoda</taxon>
        <taxon>Insecta</taxon>
        <taxon>Pterygota</taxon>
        <taxon>Neoptera</taxon>
        <taxon>Polyneoptera</taxon>
        <taxon>Phasmatodea</taxon>
        <taxon>Timematodea</taxon>
        <taxon>Timematoidea</taxon>
        <taxon>Timematidae</taxon>
        <taxon>Timema</taxon>
    </lineage>
</organism>
<proteinExistence type="predicted"/>
<accession>A0A7R9EVI4</accession>
<evidence type="ECO:0000313" key="2">
    <source>
        <dbReference type="EMBL" id="CAD7440847.1"/>
    </source>
</evidence>
<feature type="region of interest" description="Disordered" evidence="1">
    <location>
        <begin position="25"/>
        <end position="83"/>
    </location>
</feature>
<sequence>MSTWCCMEEVEKTMKATNYVPSRGLHSCKPRPVDDPKEPLISEIRWSNSSDESEREGEGKVINSSCKQQHRREVHSGGGEDGADSTDWNRLLSICQVARPVGACHDTWEIITSISIADCFSDKDIWPAHQTCFKMLPNGGFVTSLTSSVRLTYTANSWLGALGCTCDVGQKTRKSNEQSTKNVESVCLAVTVHLEPGTVRIALAGVSTDDKSPNLKSSSVDVNATENEDQHILTSLSNDQESHHPIEEPLPEARDDEYKDTEGFQGFPPDEPLNAKERSRKD</sequence>
<reference evidence="2" key="1">
    <citation type="submission" date="2020-11" db="EMBL/GenBank/DDBJ databases">
        <authorList>
            <person name="Tran Van P."/>
        </authorList>
    </citation>
    <scope>NUCLEOTIDE SEQUENCE</scope>
</reference>
<dbReference type="EMBL" id="OD565096">
    <property type="protein sequence ID" value="CAD7440847.1"/>
    <property type="molecule type" value="Genomic_DNA"/>
</dbReference>
<feature type="region of interest" description="Disordered" evidence="1">
    <location>
        <begin position="232"/>
        <end position="282"/>
    </location>
</feature>
<name>A0A7R9EVI4_9NEOP</name>